<dbReference type="SUPFAM" id="SSF46785">
    <property type="entry name" value="Winged helix' DNA-binding domain"/>
    <property type="match status" value="1"/>
</dbReference>
<comment type="caution">
    <text evidence="7">The sequence shown here is derived from an EMBL/GenBank/DDBJ whole genome shotgun (WGS) entry which is preliminary data.</text>
</comment>
<evidence type="ECO:0000259" key="6">
    <source>
        <dbReference type="PROSITE" id="PS50931"/>
    </source>
</evidence>
<dbReference type="InterPro" id="IPR058163">
    <property type="entry name" value="LysR-type_TF_proteobact-type"/>
</dbReference>
<evidence type="ECO:0000256" key="1">
    <source>
        <dbReference type="ARBA" id="ARBA00009437"/>
    </source>
</evidence>
<dbReference type="OrthoDB" id="9812435at2"/>
<accession>A0A5C4JNE4</accession>
<dbReference type="PANTHER" id="PTHR30537">
    <property type="entry name" value="HTH-TYPE TRANSCRIPTIONAL REGULATOR"/>
    <property type="match status" value="1"/>
</dbReference>
<dbReference type="AlphaFoldDB" id="A0A5C4JNE4"/>
<dbReference type="Gene3D" id="1.10.10.10">
    <property type="entry name" value="Winged helix-like DNA-binding domain superfamily/Winged helix DNA-binding domain"/>
    <property type="match status" value="1"/>
</dbReference>
<dbReference type="PROSITE" id="PS50931">
    <property type="entry name" value="HTH_LYSR"/>
    <property type="match status" value="1"/>
</dbReference>
<dbReference type="Gene3D" id="3.40.190.290">
    <property type="match status" value="1"/>
</dbReference>
<dbReference type="Pfam" id="PF00126">
    <property type="entry name" value="HTH_1"/>
    <property type="match status" value="1"/>
</dbReference>
<keyword evidence="2" id="KW-0805">Transcription regulation</keyword>
<dbReference type="GO" id="GO:0003700">
    <property type="term" value="F:DNA-binding transcription factor activity"/>
    <property type="evidence" value="ECO:0007669"/>
    <property type="project" value="InterPro"/>
</dbReference>
<keyword evidence="8" id="KW-1185">Reference proteome</keyword>
<dbReference type="GO" id="GO:0003677">
    <property type="term" value="F:DNA binding"/>
    <property type="evidence" value="ECO:0007669"/>
    <property type="project" value="UniProtKB-KW"/>
</dbReference>
<evidence type="ECO:0000313" key="7">
    <source>
        <dbReference type="EMBL" id="TNB46711.1"/>
    </source>
</evidence>
<feature type="compositionally biased region" description="Basic and acidic residues" evidence="5">
    <location>
        <begin position="321"/>
        <end position="334"/>
    </location>
</feature>
<dbReference type="SUPFAM" id="SSF53850">
    <property type="entry name" value="Periplasmic binding protein-like II"/>
    <property type="match status" value="1"/>
</dbReference>
<reference evidence="7 8" key="1">
    <citation type="submission" date="2019-06" db="EMBL/GenBank/DDBJ databases">
        <title>Martelella lutilitoris sp. nov., isolated from a tidal mudflat.</title>
        <authorList>
            <person name="Kim Y.-J."/>
        </authorList>
    </citation>
    <scope>NUCLEOTIDE SEQUENCE [LARGE SCALE GENOMIC DNA]</scope>
    <source>
        <strain evidence="7 8">GH2-6</strain>
    </source>
</reference>
<dbReference type="PANTHER" id="PTHR30537:SF5">
    <property type="entry name" value="HTH-TYPE TRANSCRIPTIONAL ACTIVATOR TTDR-RELATED"/>
    <property type="match status" value="1"/>
</dbReference>
<proteinExistence type="inferred from homology"/>
<dbReference type="RefSeq" id="WP_138749699.1">
    <property type="nucleotide sequence ID" value="NZ_VCLB01000009.1"/>
</dbReference>
<name>A0A5C4JNE4_9HYPH</name>
<comment type="similarity">
    <text evidence="1">Belongs to the LysR transcriptional regulatory family.</text>
</comment>
<dbReference type="InterPro" id="IPR005119">
    <property type="entry name" value="LysR_subst-bd"/>
</dbReference>
<feature type="domain" description="HTH lysR-type" evidence="6">
    <location>
        <begin position="11"/>
        <end position="62"/>
    </location>
</feature>
<dbReference type="InterPro" id="IPR036388">
    <property type="entry name" value="WH-like_DNA-bd_sf"/>
</dbReference>
<sequence>MKNNVSPDDPQVFLTVLTEGGFRAAAGRLGVAPSKVSTTIARLEQQLGVPLLLRTTRSVRATEQGQALAERVAPLLSEVNAAVMETANSKNLVRGRLKLNVPGAVMPDVLPPLLGDFQRRHPAVEVERVVENDLVDIIAAGCDAGILYGAHLEKDMISTRVGPRVQQVALAASPGYLAEREHPRRPADLLRHDAIRYRLLSGRLLPWVLKDGDQTVEIEAITRLTLSVNALNTGLAIARNGLGIIGAFRSWLETDFADGTLVPVLQDHWTKQDGPRLYYPSRHASAPLRAFIETCQSSSRQNCRLRPEEKTAARSAQAHIGHGDEADHSERKSDLRAADKPANLFRLRALKIACLASQADLDTQACRRGVSGGACAYRDVYPC</sequence>
<evidence type="ECO:0000256" key="5">
    <source>
        <dbReference type="SAM" id="MobiDB-lite"/>
    </source>
</evidence>
<dbReference type="FunFam" id="1.10.10.10:FF:000001">
    <property type="entry name" value="LysR family transcriptional regulator"/>
    <property type="match status" value="1"/>
</dbReference>
<keyword evidence="3" id="KW-0238">DNA-binding</keyword>
<dbReference type="Pfam" id="PF03466">
    <property type="entry name" value="LysR_substrate"/>
    <property type="match status" value="1"/>
</dbReference>
<dbReference type="InterPro" id="IPR000847">
    <property type="entry name" value="LysR_HTH_N"/>
</dbReference>
<dbReference type="EMBL" id="VCLB01000009">
    <property type="protein sequence ID" value="TNB46711.1"/>
    <property type="molecule type" value="Genomic_DNA"/>
</dbReference>
<feature type="region of interest" description="Disordered" evidence="5">
    <location>
        <begin position="303"/>
        <end position="334"/>
    </location>
</feature>
<organism evidence="7 8">
    <name type="scientific">Martelella lutilitoris</name>
    <dbReference type="NCBI Taxonomy" id="2583532"/>
    <lineage>
        <taxon>Bacteria</taxon>
        <taxon>Pseudomonadati</taxon>
        <taxon>Pseudomonadota</taxon>
        <taxon>Alphaproteobacteria</taxon>
        <taxon>Hyphomicrobiales</taxon>
        <taxon>Aurantimonadaceae</taxon>
        <taxon>Martelella</taxon>
    </lineage>
</organism>
<protein>
    <submittedName>
        <fullName evidence="7">LysR family transcriptional regulator</fullName>
    </submittedName>
</protein>
<evidence type="ECO:0000256" key="3">
    <source>
        <dbReference type="ARBA" id="ARBA00023125"/>
    </source>
</evidence>
<evidence type="ECO:0000313" key="8">
    <source>
        <dbReference type="Proteomes" id="UP000307874"/>
    </source>
</evidence>
<keyword evidence="4" id="KW-0804">Transcription</keyword>
<dbReference type="InterPro" id="IPR036390">
    <property type="entry name" value="WH_DNA-bd_sf"/>
</dbReference>
<gene>
    <name evidence="7" type="ORF">FF124_17150</name>
</gene>
<dbReference type="Proteomes" id="UP000307874">
    <property type="component" value="Unassembled WGS sequence"/>
</dbReference>
<evidence type="ECO:0000256" key="2">
    <source>
        <dbReference type="ARBA" id="ARBA00023015"/>
    </source>
</evidence>
<evidence type="ECO:0000256" key="4">
    <source>
        <dbReference type="ARBA" id="ARBA00023163"/>
    </source>
</evidence>